<dbReference type="PROSITE" id="PS51670">
    <property type="entry name" value="SHKT"/>
    <property type="match status" value="1"/>
</dbReference>
<dbReference type="PANTHER" id="PTHR11705">
    <property type="entry name" value="PROTEASE FAMILY M14 CARBOXYPEPTIDASE A,B"/>
    <property type="match status" value="1"/>
</dbReference>
<evidence type="ECO:0000256" key="3">
    <source>
        <dbReference type="PROSITE-ProRule" id="PRU01005"/>
    </source>
</evidence>
<protein>
    <submittedName>
        <fullName evidence="7">Uncharacterized protein</fullName>
    </submittedName>
</protein>
<sequence length="148" mass="16589">MYTRRDTKWEQEPTFSGRCCLFVEYVKRDCSLADPASGGSEDWAKGVAGIKYSYLLELRPHKDSPQGFLLDESEIMPTGKETWEGIRCVADAVISTASSTAFTSTLTTLPMVWCQDMDPFLCRWWAANGGCHMVPSTALRCPRSCRIC</sequence>
<feature type="active site" description="Proton donor/acceptor" evidence="4">
    <location>
        <position position="57"/>
    </location>
</feature>
<dbReference type="Pfam" id="PF00246">
    <property type="entry name" value="Peptidase_M14"/>
    <property type="match status" value="1"/>
</dbReference>
<organism evidence="7 9">
    <name type="scientific">Trichuris suis</name>
    <name type="common">pig whipworm</name>
    <dbReference type="NCBI Taxonomy" id="68888"/>
    <lineage>
        <taxon>Eukaryota</taxon>
        <taxon>Metazoa</taxon>
        <taxon>Ecdysozoa</taxon>
        <taxon>Nematoda</taxon>
        <taxon>Enoplea</taxon>
        <taxon>Dorylaimia</taxon>
        <taxon>Trichinellida</taxon>
        <taxon>Trichuridae</taxon>
        <taxon>Trichuris</taxon>
    </lineage>
</organism>
<name>A0A085MKU9_9BILA</name>
<dbReference type="GO" id="GO:0008270">
    <property type="term" value="F:zinc ion binding"/>
    <property type="evidence" value="ECO:0007669"/>
    <property type="project" value="InterPro"/>
</dbReference>
<dbReference type="SUPFAM" id="SSF53187">
    <property type="entry name" value="Zn-dependent exopeptidases"/>
    <property type="match status" value="1"/>
</dbReference>
<comment type="similarity">
    <text evidence="2 4">Belongs to the peptidase M14 family.</text>
</comment>
<evidence type="ECO:0000259" key="5">
    <source>
        <dbReference type="PROSITE" id="PS51670"/>
    </source>
</evidence>
<evidence type="ECO:0000256" key="4">
    <source>
        <dbReference type="PROSITE-ProRule" id="PRU01379"/>
    </source>
</evidence>
<evidence type="ECO:0000313" key="9">
    <source>
        <dbReference type="Proteomes" id="UP000030764"/>
    </source>
</evidence>
<gene>
    <name evidence="7" type="ORF">M513_01078</name>
    <name evidence="8" type="ORF">M514_01078</name>
</gene>
<comment type="caution">
    <text evidence="3">Lacks conserved residue(s) required for the propagation of feature annotation.</text>
</comment>
<dbReference type="InterPro" id="IPR003582">
    <property type="entry name" value="ShKT_dom"/>
</dbReference>
<dbReference type="GO" id="GO:0004181">
    <property type="term" value="F:metallocarboxypeptidase activity"/>
    <property type="evidence" value="ECO:0007669"/>
    <property type="project" value="InterPro"/>
</dbReference>
<dbReference type="Proteomes" id="UP000030758">
    <property type="component" value="Unassembled WGS sequence"/>
</dbReference>
<accession>A0A085MKU9</accession>
<dbReference type="Gene3D" id="3.40.630.10">
    <property type="entry name" value="Zn peptidases"/>
    <property type="match status" value="1"/>
</dbReference>
<keyword evidence="9" id="KW-1185">Reference proteome</keyword>
<dbReference type="PANTHER" id="PTHR11705:SF91">
    <property type="entry name" value="FI01817P-RELATED"/>
    <property type="match status" value="1"/>
</dbReference>
<dbReference type="EMBL" id="KL367608">
    <property type="protein sequence ID" value="KFD61888.1"/>
    <property type="molecule type" value="Genomic_DNA"/>
</dbReference>
<reference evidence="7 9" key="1">
    <citation type="journal article" date="2014" name="Nat. Genet.">
        <title>Genome and transcriptome of the porcine whipworm Trichuris suis.</title>
        <authorList>
            <person name="Jex A.R."/>
            <person name="Nejsum P."/>
            <person name="Schwarz E.M."/>
            <person name="Hu L."/>
            <person name="Young N.D."/>
            <person name="Hall R.S."/>
            <person name="Korhonen P.K."/>
            <person name="Liao S."/>
            <person name="Thamsborg S."/>
            <person name="Xia J."/>
            <person name="Xu P."/>
            <person name="Wang S."/>
            <person name="Scheerlinck J.P."/>
            <person name="Hofmann A."/>
            <person name="Sternberg P.W."/>
            <person name="Wang J."/>
            <person name="Gasser R.B."/>
        </authorList>
    </citation>
    <scope>NUCLEOTIDE SEQUENCE [LARGE SCALE GENOMIC DNA]</scope>
    <source>
        <strain evidence="8">DCEP-RM93F</strain>
        <strain evidence="7">DCEP-RM93M</strain>
    </source>
</reference>
<feature type="disulfide bond" evidence="3">
    <location>
        <begin position="114"/>
        <end position="148"/>
    </location>
</feature>
<dbReference type="AlphaFoldDB" id="A0A085MKU9"/>
<evidence type="ECO:0000259" key="6">
    <source>
        <dbReference type="PROSITE" id="PS52035"/>
    </source>
</evidence>
<dbReference type="PROSITE" id="PS52035">
    <property type="entry name" value="PEPTIDASE_M14"/>
    <property type="match status" value="1"/>
</dbReference>
<evidence type="ECO:0000313" key="8">
    <source>
        <dbReference type="EMBL" id="KFD61888.1"/>
    </source>
</evidence>
<dbReference type="MEROPS" id="M14.A24"/>
<evidence type="ECO:0000313" key="7">
    <source>
        <dbReference type="EMBL" id="KFD57845.1"/>
    </source>
</evidence>
<feature type="domain" description="Peptidase M14" evidence="6">
    <location>
        <begin position="1"/>
        <end position="93"/>
    </location>
</feature>
<evidence type="ECO:0000256" key="1">
    <source>
        <dbReference type="ARBA" id="ARBA00001947"/>
    </source>
</evidence>
<dbReference type="GO" id="GO:0006508">
    <property type="term" value="P:proteolysis"/>
    <property type="evidence" value="ECO:0007669"/>
    <property type="project" value="InterPro"/>
</dbReference>
<comment type="cofactor">
    <cofactor evidence="1">
        <name>Zn(2+)</name>
        <dbReference type="ChEBI" id="CHEBI:29105"/>
    </cofactor>
</comment>
<evidence type="ECO:0000256" key="2">
    <source>
        <dbReference type="ARBA" id="ARBA00005988"/>
    </source>
</evidence>
<feature type="domain" description="ShKT" evidence="5">
    <location>
        <begin position="114"/>
        <end position="148"/>
    </location>
</feature>
<proteinExistence type="inferred from homology"/>
<dbReference type="GO" id="GO:0005615">
    <property type="term" value="C:extracellular space"/>
    <property type="evidence" value="ECO:0007669"/>
    <property type="project" value="TreeGrafter"/>
</dbReference>
<keyword evidence="3" id="KW-1015">Disulfide bond</keyword>
<dbReference type="EMBL" id="KL363186">
    <property type="protein sequence ID" value="KFD57845.1"/>
    <property type="molecule type" value="Genomic_DNA"/>
</dbReference>
<dbReference type="Proteomes" id="UP000030764">
    <property type="component" value="Unassembled WGS sequence"/>
</dbReference>
<dbReference type="InterPro" id="IPR000834">
    <property type="entry name" value="Peptidase_M14"/>
</dbReference>